<dbReference type="Pfam" id="PF00293">
    <property type="entry name" value="NUDIX"/>
    <property type="match status" value="1"/>
</dbReference>
<proteinExistence type="predicted"/>
<dbReference type="PROSITE" id="PS51462">
    <property type="entry name" value="NUDIX"/>
    <property type="match status" value="1"/>
</dbReference>
<dbReference type="EMBL" id="FYDG01000001">
    <property type="protein sequence ID" value="SNB60495.1"/>
    <property type="molecule type" value="Genomic_DNA"/>
</dbReference>
<evidence type="ECO:0000313" key="4">
    <source>
        <dbReference type="EMBL" id="SNB60495.1"/>
    </source>
</evidence>
<evidence type="ECO:0000259" key="3">
    <source>
        <dbReference type="PROSITE" id="PS51462"/>
    </source>
</evidence>
<organism evidence="4 5">
    <name type="scientific">Rhodoblastus acidophilus</name>
    <name type="common">Rhodopseudomonas acidophila</name>
    <dbReference type="NCBI Taxonomy" id="1074"/>
    <lineage>
        <taxon>Bacteria</taxon>
        <taxon>Pseudomonadati</taxon>
        <taxon>Pseudomonadota</taxon>
        <taxon>Alphaproteobacteria</taxon>
        <taxon>Hyphomicrobiales</taxon>
        <taxon>Rhodoblastaceae</taxon>
        <taxon>Rhodoblastus</taxon>
    </lineage>
</organism>
<keyword evidence="5" id="KW-1185">Reference proteome</keyword>
<dbReference type="InterPro" id="IPR015797">
    <property type="entry name" value="NUDIX_hydrolase-like_dom_sf"/>
</dbReference>
<evidence type="ECO:0000313" key="5">
    <source>
        <dbReference type="Proteomes" id="UP000198418"/>
    </source>
</evidence>
<feature type="domain" description="Nudix hydrolase" evidence="3">
    <location>
        <begin position="46"/>
        <end position="171"/>
    </location>
</feature>
<sequence length="178" mass="20438">MTWVEIRRETVQAQASRREDRRTRWRRFWQRLVRFGQQGAGLLLRAKTLGVRGMALDDRNRVFLVRHTYSPGFCLPGGGVEPRETALRSLERELDEEGGLVTTGPARLVGFYYNPRHSPRDHVVFYVVPARQARPRPPDWEIAECGFFPLDALPEDTTPATRAHIQEALGLAPPSLHW</sequence>
<dbReference type="OrthoDB" id="9800065at2"/>
<protein>
    <submittedName>
        <fullName evidence="4">ADP-ribose pyrophosphatase YjhB, NUDIX family</fullName>
    </submittedName>
</protein>
<dbReference type="Proteomes" id="UP000198418">
    <property type="component" value="Unassembled WGS sequence"/>
</dbReference>
<accession>A0A212QMC0</accession>
<evidence type="ECO:0000256" key="1">
    <source>
        <dbReference type="ARBA" id="ARBA00001946"/>
    </source>
</evidence>
<dbReference type="AlphaFoldDB" id="A0A212QMC0"/>
<dbReference type="InterPro" id="IPR000086">
    <property type="entry name" value="NUDIX_hydrolase_dom"/>
</dbReference>
<dbReference type="SUPFAM" id="SSF55811">
    <property type="entry name" value="Nudix"/>
    <property type="match status" value="1"/>
</dbReference>
<dbReference type="GO" id="GO:0016787">
    <property type="term" value="F:hydrolase activity"/>
    <property type="evidence" value="ECO:0007669"/>
    <property type="project" value="UniProtKB-KW"/>
</dbReference>
<dbReference type="Gene3D" id="3.90.79.10">
    <property type="entry name" value="Nucleoside Triphosphate Pyrophosphohydrolase"/>
    <property type="match status" value="1"/>
</dbReference>
<dbReference type="PANTHER" id="PTHR43046">
    <property type="entry name" value="GDP-MANNOSE MANNOSYL HYDROLASE"/>
    <property type="match status" value="1"/>
</dbReference>
<gene>
    <name evidence="4" type="ORF">SAMN06265338_101828</name>
</gene>
<dbReference type="CDD" id="cd04680">
    <property type="entry name" value="NUDIX_Hydrolase"/>
    <property type="match status" value="1"/>
</dbReference>
<evidence type="ECO:0000256" key="2">
    <source>
        <dbReference type="ARBA" id="ARBA00022801"/>
    </source>
</evidence>
<comment type="cofactor">
    <cofactor evidence="1">
        <name>Mg(2+)</name>
        <dbReference type="ChEBI" id="CHEBI:18420"/>
    </cofactor>
</comment>
<dbReference type="PANTHER" id="PTHR43046:SF14">
    <property type="entry name" value="MUTT_NUDIX FAMILY PROTEIN"/>
    <property type="match status" value="1"/>
</dbReference>
<keyword evidence="2" id="KW-0378">Hydrolase</keyword>
<reference evidence="5" key="1">
    <citation type="submission" date="2017-06" db="EMBL/GenBank/DDBJ databases">
        <authorList>
            <person name="Varghese N."/>
            <person name="Submissions S."/>
        </authorList>
    </citation>
    <scope>NUCLEOTIDE SEQUENCE [LARGE SCALE GENOMIC DNA]</scope>
    <source>
        <strain evidence="5">DSM 137</strain>
    </source>
</reference>
<name>A0A212QMC0_RHOAC</name>